<protein>
    <submittedName>
        <fullName evidence="3">AAA family ATPase</fullName>
    </submittedName>
</protein>
<dbReference type="PANTHER" id="PTHR43566:SF2">
    <property type="entry name" value="DUF4143 DOMAIN-CONTAINING PROTEIN"/>
    <property type="match status" value="1"/>
</dbReference>
<comment type="caution">
    <text evidence="3">The sequence shown here is derived from an EMBL/GenBank/DDBJ whole genome shotgun (WGS) entry which is preliminary data.</text>
</comment>
<dbReference type="RefSeq" id="WP_198428195.1">
    <property type="nucleotide sequence ID" value="NZ_JADMLG010000002.1"/>
</dbReference>
<accession>A0A931I829</accession>
<dbReference type="Pfam" id="PF13173">
    <property type="entry name" value="AAA_14"/>
    <property type="match status" value="1"/>
</dbReference>
<feature type="region of interest" description="Disordered" evidence="1">
    <location>
        <begin position="163"/>
        <end position="201"/>
    </location>
</feature>
<dbReference type="InterPro" id="IPR041682">
    <property type="entry name" value="AAA_14"/>
</dbReference>
<evidence type="ECO:0000256" key="1">
    <source>
        <dbReference type="SAM" id="MobiDB-lite"/>
    </source>
</evidence>
<feature type="compositionally biased region" description="Polar residues" evidence="1">
    <location>
        <begin position="186"/>
        <end position="201"/>
    </location>
</feature>
<name>A0A931I829_9NOCA</name>
<evidence type="ECO:0000313" key="4">
    <source>
        <dbReference type="Proteomes" id="UP000655751"/>
    </source>
</evidence>
<dbReference type="Proteomes" id="UP000655751">
    <property type="component" value="Unassembled WGS sequence"/>
</dbReference>
<proteinExistence type="predicted"/>
<organism evidence="3 4">
    <name type="scientific">Nocardia bovistercoris</name>
    <dbReference type="NCBI Taxonomy" id="2785916"/>
    <lineage>
        <taxon>Bacteria</taxon>
        <taxon>Bacillati</taxon>
        <taxon>Actinomycetota</taxon>
        <taxon>Actinomycetes</taxon>
        <taxon>Mycobacteriales</taxon>
        <taxon>Nocardiaceae</taxon>
        <taxon>Nocardia</taxon>
    </lineage>
</organism>
<evidence type="ECO:0000259" key="2">
    <source>
        <dbReference type="Pfam" id="PF13173"/>
    </source>
</evidence>
<dbReference type="AlphaFoldDB" id="A0A931I829"/>
<reference evidence="3" key="1">
    <citation type="submission" date="2020-11" db="EMBL/GenBank/DDBJ databases">
        <title>Nocardia NEAU-351.nov., a novel actinomycete isolated from the cow dung.</title>
        <authorList>
            <person name="Zhang X."/>
        </authorList>
    </citation>
    <scope>NUCLEOTIDE SEQUENCE</scope>
    <source>
        <strain evidence="3">NEAU-351</strain>
    </source>
</reference>
<dbReference type="SUPFAM" id="SSF52540">
    <property type="entry name" value="P-loop containing nucleoside triphosphate hydrolases"/>
    <property type="match status" value="1"/>
</dbReference>
<evidence type="ECO:0000313" key="3">
    <source>
        <dbReference type="EMBL" id="MBH0775590.1"/>
    </source>
</evidence>
<dbReference type="PANTHER" id="PTHR43566">
    <property type="entry name" value="CONSERVED PROTEIN"/>
    <property type="match status" value="1"/>
</dbReference>
<dbReference type="EMBL" id="JADMLG010000002">
    <property type="protein sequence ID" value="MBH0775590.1"/>
    <property type="molecule type" value="Genomic_DNA"/>
</dbReference>
<sequence>MQTRFGPAKPRRAEATVAEALTDTRVVLVNGARQSGKSTLVRLVAKDRDTEWRDLDVALTRQSAMSDPDGFVESVDLMVIDEIQRAPDLLLAIKAQVDVDPRPGRYLLTGSARVLGLRALPDTLVGRMETIELWPFSQGEIGGAPDGFIDAVFTTGTRYATAHSNAGPTMPNGSSAAGFRRRSREPTTSAGAVFSTPTSTT</sequence>
<gene>
    <name evidence="3" type="ORF">IT779_04705</name>
</gene>
<dbReference type="InterPro" id="IPR027417">
    <property type="entry name" value="P-loop_NTPase"/>
</dbReference>
<feature type="domain" description="AAA" evidence="2">
    <location>
        <begin position="24"/>
        <end position="141"/>
    </location>
</feature>
<keyword evidence="4" id="KW-1185">Reference proteome</keyword>